<dbReference type="InterPro" id="IPR039569">
    <property type="entry name" value="FAS1-like_DH_region"/>
</dbReference>
<gene>
    <name evidence="2" type="ORF">GCM10007977_092100</name>
</gene>
<sequence>MTTPPTQRRAADITDEMLEHARSLIGVWLRRDVHWPSYAEDIAPIDIRRWAMYSIGDDNPLWSDEEYGRRSYWGSVIAPPTFLYTVDSTIVAPGLRGIQWIYGGTRWRNFLPVRVGDRITARARLTDVVERSGSRARRLVVQTGEVLYHNQRGELVSRAEADVLRIPRKTSGKGMVGFEQRQADGRWKWTPEQIEEIRKAYLAEERRGAEPRYWDDVTVGQVLPTVVKGPLTLVDIMAFYVGRRNTYPPLKLAFQERERHPANVYVSPSTGIPVHPAAGHFDDEIAHEIGMPGAYDQGWMRANWIGHLVTNWCGDSGWVAELDVRLHQPNLVGDTTWCAGEVKAKSEVDGEGYVEIECWGETQRGERNVTGRALVRLPSRTLREPR</sequence>
<evidence type="ECO:0000259" key="1">
    <source>
        <dbReference type="Pfam" id="PF13452"/>
    </source>
</evidence>
<keyword evidence="3" id="KW-1185">Reference proteome</keyword>
<comment type="caution">
    <text evidence="2">The sequence shown here is derived from an EMBL/GenBank/DDBJ whole genome shotgun (WGS) entry which is preliminary data.</text>
</comment>
<accession>A0A917UD40</accession>
<proteinExistence type="predicted"/>
<dbReference type="RefSeq" id="WP_190256426.1">
    <property type="nucleotide sequence ID" value="NZ_BMPI01000072.1"/>
</dbReference>
<reference evidence="2" key="2">
    <citation type="submission" date="2020-09" db="EMBL/GenBank/DDBJ databases">
        <authorList>
            <person name="Sun Q."/>
            <person name="Ohkuma M."/>
        </authorList>
    </citation>
    <scope>NUCLEOTIDE SEQUENCE</scope>
    <source>
        <strain evidence="2">JCM 19831</strain>
    </source>
</reference>
<dbReference type="Pfam" id="PF13452">
    <property type="entry name" value="FAS1_DH_region"/>
    <property type="match status" value="1"/>
</dbReference>
<protein>
    <submittedName>
        <fullName evidence="2">Acyl dehydratase</fullName>
    </submittedName>
</protein>
<dbReference type="EMBL" id="BMPI01000072">
    <property type="protein sequence ID" value="GGM76194.1"/>
    <property type="molecule type" value="Genomic_DNA"/>
</dbReference>
<dbReference type="AlphaFoldDB" id="A0A917UD40"/>
<evidence type="ECO:0000313" key="2">
    <source>
        <dbReference type="EMBL" id="GGM76194.1"/>
    </source>
</evidence>
<dbReference type="SUPFAM" id="SSF54637">
    <property type="entry name" value="Thioesterase/thiol ester dehydrase-isomerase"/>
    <property type="match status" value="2"/>
</dbReference>
<evidence type="ECO:0000313" key="3">
    <source>
        <dbReference type="Proteomes" id="UP000642070"/>
    </source>
</evidence>
<feature type="domain" description="FAS1-like dehydratase" evidence="1">
    <location>
        <begin position="41"/>
        <end position="157"/>
    </location>
</feature>
<reference evidence="2" key="1">
    <citation type="journal article" date="2014" name="Int. J. Syst. Evol. Microbiol.">
        <title>Complete genome sequence of Corynebacterium casei LMG S-19264T (=DSM 44701T), isolated from a smear-ripened cheese.</title>
        <authorList>
            <consortium name="US DOE Joint Genome Institute (JGI-PGF)"/>
            <person name="Walter F."/>
            <person name="Albersmeier A."/>
            <person name="Kalinowski J."/>
            <person name="Ruckert C."/>
        </authorList>
    </citation>
    <scope>NUCLEOTIDE SEQUENCE</scope>
    <source>
        <strain evidence="2">JCM 19831</strain>
    </source>
</reference>
<name>A0A917UD40_9ACTN</name>
<dbReference type="CDD" id="cd03441">
    <property type="entry name" value="R_hydratase_like"/>
    <property type="match status" value="1"/>
</dbReference>
<dbReference type="InterPro" id="IPR029069">
    <property type="entry name" value="HotDog_dom_sf"/>
</dbReference>
<dbReference type="Proteomes" id="UP000642070">
    <property type="component" value="Unassembled WGS sequence"/>
</dbReference>
<organism evidence="2 3">
    <name type="scientific">Dactylosporangium sucinum</name>
    <dbReference type="NCBI Taxonomy" id="1424081"/>
    <lineage>
        <taxon>Bacteria</taxon>
        <taxon>Bacillati</taxon>
        <taxon>Actinomycetota</taxon>
        <taxon>Actinomycetes</taxon>
        <taxon>Micromonosporales</taxon>
        <taxon>Micromonosporaceae</taxon>
        <taxon>Dactylosporangium</taxon>
    </lineage>
</organism>
<dbReference type="Gene3D" id="3.10.129.10">
    <property type="entry name" value="Hotdog Thioesterase"/>
    <property type="match status" value="2"/>
</dbReference>